<protein>
    <recommendedName>
        <fullName evidence="14">Selenoprotein S</fullName>
    </recommendedName>
</protein>
<evidence type="ECO:0000256" key="7">
    <source>
        <dbReference type="ARBA" id="ARBA00022933"/>
    </source>
</evidence>
<evidence type="ECO:0008006" key="14">
    <source>
        <dbReference type="Google" id="ProtNLM"/>
    </source>
</evidence>
<evidence type="ECO:0000256" key="9">
    <source>
        <dbReference type="ARBA" id="ARBA00023136"/>
    </source>
</evidence>
<dbReference type="GO" id="GO:0030970">
    <property type="term" value="P:retrograde protein transport, ER to cytosol"/>
    <property type="evidence" value="ECO:0007669"/>
    <property type="project" value="TreeGrafter"/>
</dbReference>
<dbReference type="InterPro" id="IPR009703">
    <property type="entry name" value="Selenoprotein_S"/>
</dbReference>
<evidence type="ECO:0000256" key="8">
    <source>
        <dbReference type="ARBA" id="ARBA00022989"/>
    </source>
</evidence>
<keyword evidence="4" id="KW-0963">Cytoplasm</keyword>
<comment type="subcellular location">
    <subcellularLocation>
        <location evidence="2">Cytoplasm</location>
    </subcellularLocation>
    <subcellularLocation>
        <location evidence="1">Endoplasmic reticulum membrane</location>
        <topology evidence="1">Single-pass membrane protein</topology>
    </subcellularLocation>
</comment>
<dbReference type="OrthoDB" id="75792at2759"/>
<organism evidence="12 13">
    <name type="scientific">Phaedon cochleariae</name>
    <name type="common">Mustard beetle</name>
    <dbReference type="NCBI Taxonomy" id="80249"/>
    <lineage>
        <taxon>Eukaryota</taxon>
        <taxon>Metazoa</taxon>
        <taxon>Ecdysozoa</taxon>
        <taxon>Arthropoda</taxon>
        <taxon>Hexapoda</taxon>
        <taxon>Insecta</taxon>
        <taxon>Pterygota</taxon>
        <taxon>Neoptera</taxon>
        <taxon>Endopterygota</taxon>
        <taxon>Coleoptera</taxon>
        <taxon>Polyphaga</taxon>
        <taxon>Cucujiformia</taxon>
        <taxon>Chrysomeloidea</taxon>
        <taxon>Chrysomelidae</taxon>
        <taxon>Chrysomelinae</taxon>
        <taxon>Chrysomelini</taxon>
        <taxon>Phaedon</taxon>
    </lineage>
</organism>
<gene>
    <name evidence="12" type="ORF">PHAECO_LOCUS5811</name>
</gene>
<name>A0A9P0DIA8_PHACE</name>
<dbReference type="PANTHER" id="PTHR28621:SF1">
    <property type="entry name" value="SELENOPROTEIN S"/>
    <property type="match status" value="1"/>
</dbReference>
<feature type="region of interest" description="Disordered" evidence="10">
    <location>
        <begin position="85"/>
        <end position="167"/>
    </location>
</feature>
<dbReference type="AlphaFoldDB" id="A0A9P0DIA8"/>
<dbReference type="Gene3D" id="6.10.250.2950">
    <property type="match status" value="1"/>
</dbReference>
<evidence type="ECO:0000313" key="12">
    <source>
        <dbReference type="EMBL" id="CAH1154800.1"/>
    </source>
</evidence>
<dbReference type="PANTHER" id="PTHR28621">
    <property type="entry name" value="SELENOPROTEIN S"/>
    <property type="match status" value="1"/>
</dbReference>
<keyword evidence="7" id="KW-0712">Selenocysteine</keyword>
<keyword evidence="9 11" id="KW-0472">Membrane</keyword>
<keyword evidence="8 11" id="KW-1133">Transmembrane helix</keyword>
<proteinExistence type="inferred from homology"/>
<dbReference type="Pfam" id="PF06936">
    <property type="entry name" value="Selenoprotein_S"/>
    <property type="match status" value="1"/>
</dbReference>
<comment type="similarity">
    <text evidence="3">Belongs to the selenoprotein S family.</text>
</comment>
<evidence type="ECO:0000256" key="3">
    <source>
        <dbReference type="ARBA" id="ARBA00011034"/>
    </source>
</evidence>
<evidence type="ECO:0000313" key="13">
    <source>
        <dbReference type="Proteomes" id="UP001153737"/>
    </source>
</evidence>
<keyword evidence="5 11" id="KW-0812">Transmembrane</keyword>
<feature type="compositionally biased region" description="Basic and acidic residues" evidence="10">
    <location>
        <begin position="90"/>
        <end position="124"/>
    </location>
</feature>
<dbReference type="GO" id="GO:0036513">
    <property type="term" value="C:Derlin-1 retrotranslocation complex"/>
    <property type="evidence" value="ECO:0007669"/>
    <property type="project" value="TreeGrafter"/>
</dbReference>
<dbReference type="Proteomes" id="UP001153737">
    <property type="component" value="Chromosome 17"/>
</dbReference>
<evidence type="ECO:0000256" key="4">
    <source>
        <dbReference type="ARBA" id="ARBA00022490"/>
    </source>
</evidence>
<evidence type="ECO:0000256" key="11">
    <source>
        <dbReference type="SAM" id="Phobius"/>
    </source>
</evidence>
<dbReference type="GO" id="GO:0030968">
    <property type="term" value="P:endoplasmic reticulum unfolded protein response"/>
    <property type="evidence" value="ECO:0007669"/>
    <property type="project" value="TreeGrafter"/>
</dbReference>
<evidence type="ECO:0000256" key="6">
    <source>
        <dbReference type="ARBA" id="ARBA00022824"/>
    </source>
</evidence>
<evidence type="ECO:0000256" key="1">
    <source>
        <dbReference type="ARBA" id="ARBA00004389"/>
    </source>
</evidence>
<feature type="transmembrane region" description="Helical" evidence="11">
    <location>
        <begin position="28"/>
        <end position="47"/>
    </location>
</feature>
<evidence type="ECO:0000256" key="5">
    <source>
        <dbReference type="ARBA" id="ARBA00022692"/>
    </source>
</evidence>
<keyword evidence="13" id="KW-1185">Reference proteome</keyword>
<accession>A0A9P0DIA8</accession>
<dbReference type="GO" id="GO:0036502">
    <property type="term" value="C:Derlin-1-VIMP complex"/>
    <property type="evidence" value="ECO:0007669"/>
    <property type="project" value="TreeGrafter"/>
</dbReference>
<dbReference type="EMBL" id="OU896723">
    <property type="protein sequence ID" value="CAH1154800.1"/>
    <property type="molecule type" value="Genomic_DNA"/>
</dbReference>
<reference evidence="12" key="1">
    <citation type="submission" date="2022-01" db="EMBL/GenBank/DDBJ databases">
        <authorList>
            <person name="King R."/>
        </authorList>
    </citation>
    <scope>NUCLEOTIDE SEQUENCE</scope>
</reference>
<evidence type="ECO:0000256" key="10">
    <source>
        <dbReference type="SAM" id="MobiDB-lite"/>
    </source>
</evidence>
<sequence length="167" mass="19283">MGDMEEDIQYPSHFSSTIASVVGIFEDYGWYILISGVIMAYLYQRYLRTIVDHYKTKRDEAEYAAKYHKNPDLVTARLTAQEQRTLQLQEKYRRDAEEHKRKTEEKEAKKREALLNKYSEDRGHKLGASNNDENKSFKPDYNPLMGGGSSSNYRPPRRSACGRGGCG</sequence>
<reference evidence="12" key="2">
    <citation type="submission" date="2022-10" db="EMBL/GenBank/DDBJ databases">
        <authorList>
            <consortium name="ENA_rothamsted_submissions"/>
            <consortium name="culmorum"/>
            <person name="King R."/>
        </authorList>
    </citation>
    <scope>NUCLEOTIDE SEQUENCE</scope>
</reference>
<evidence type="ECO:0000256" key="2">
    <source>
        <dbReference type="ARBA" id="ARBA00004496"/>
    </source>
</evidence>
<keyword evidence="6" id="KW-0256">Endoplasmic reticulum</keyword>